<name>A0AAW6H144_BACUN</name>
<keyword evidence="2 5" id="KW-0812">Transmembrane</keyword>
<proteinExistence type="predicted"/>
<dbReference type="AlphaFoldDB" id="A0AAW6H144"/>
<evidence type="ECO:0000256" key="4">
    <source>
        <dbReference type="ARBA" id="ARBA00023136"/>
    </source>
</evidence>
<gene>
    <name evidence="6" type="ORF">POZ10_07655</name>
</gene>
<evidence type="ECO:0000256" key="2">
    <source>
        <dbReference type="ARBA" id="ARBA00022692"/>
    </source>
</evidence>
<dbReference type="PANTHER" id="PTHR36985:SF1">
    <property type="entry name" value="TRANSLOCATION AND ASSEMBLY MODULE SUBUNIT TAMB"/>
    <property type="match status" value="1"/>
</dbReference>
<evidence type="ECO:0000256" key="3">
    <source>
        <dbReference type="ARBA" id="ARBA00022989"/>
    </source>
</evidence>
<dbReference type="PANTHER" id="PTHR36985">
    <property type="entry name" value="TRANSLOCATION AND ASSEMBLY MODULE SUBUNIT TAMB"/>
    <property type="match status" value="1"/>
</dbReference>
<feature type="transmembrane region" description="Helical" evidence="5">
    <location>
        <begin position="9"/>
        <end position="29"/>
    </location>
</feature>
<reference evidence="6" key="1">
    <citation type="submission" date="2022-10" db="EMBL/GenBank/DDBJ databases">
        <title>Human gut microbiome strain richness.</title>
        <authorList>
            <person name="Chen-Liaw A."/>
        </authorList>
    </citation>
    <scope>NUCLEOTIDE SEQUENCE</scope>
    <source>
        <strain evidence="6">1001713st1_F9_1001713B170221_170320</strain>
    </source>
</reference>
<keyword evidence="4 5" id="KW-0472">Membrane</keyword>
<comment type="subcellular location">
    <subcellularLocation>
        <location evidence="1">Membrane</location>
        <topology evidence="1">Single-pass membrane protein</topology>
    </subcellularLocation>
</comment>
<evidence type="ECO:0000256" key="5">
    <source>
        <dbReference type="SAM" id="Phobius"/>
    </source>
</evidence>
<comment type="caution">
    <text evidence="6">The sequence shown here is derived from an EMBL/GenBank/DDBJ whole genome shotgun (WGS) entry which is preliminary data.</text>
</comment>
<dbReference type="EMBL" id="JAQNSI010000217">
    <property type="protein sequence ID" value="MDC1900491.1"/>
    <property type="molecule type" value="Genomic_DNA"/>
</dbReference>
<protein>
    <submittedName>
        <fullName evidence="6">Translocation/assembly module TamB</fullName>
    </submittedName>
</protein>
<dbReference type="Proteomes" id="UP001222603">
    <property type="component" value="Unassembled WGS sequence"/>
</dbReference>
<evidence type="ECO:0000313" key="6">
    <source>
        <dbReference type="EMBL" id="MDC1900491.1"/>
    </source>
</evidence>
<feature type="non-terminal residue" evidence="6">
    <location>
        <position position="601"/>
    </location>
</feature>
<dbReference type="GO" id="GO:0016020">
    <property type="term" value="C:membrane"/>
    <property type="evidence" value="ECO:0007669"/>
    <property type="project" value="UniProtKB-SubCell"/>
</dbReference>
<evidence type="ECO:0000313" key="7">
    <source>
        <dbReference type="Proteomes" id="UP001222603"/>
    </source>
</evidence>
<evidence type="ECO:0000256" key="1">
    <source>
        <dbReference type="ARBA" id="ARBA00004167"/>
    </source>
</evidence>
<keyword evidence="3 5" id="KW-1133">Transmembrane helix</keyword>
<accession>A0AAW6H144</accession>
<organism evidence="6 7">
    <name type="scientific">Bacteroides uniformis</name>
    <dbReference type="NCBI Taxonomy" id="820"/>
    <lineage>
        <taxon>Bacteria</taxon>
        <taxon>Pseudomonadati</taxon>
        <taxon>Bacteroidota</taxon>
        <taxon>Bacteroidia</taxon>
        <taxon>Bacteroidales</taxon>
        <taxon>Bacteroidaceae</taxon>
        <taxon>Bacteroides</taxon>
    </lineage>
</organism>
<sequence>MRRKWLRTALWVLLTPIILFIILMILLYVPPVQNLIRKQATAIASGATGMDISVERIDLRFPLNLLVRGVLVVQPADSAVDVQHPDTLLNLGSLNVRVQAWPLLKGKVEVDDITLKQVAVNSSNLMEGMCIKGVLGHFFFESHGIDLTKEDAILNNIELSDTHVQVMLADTTETPKDTTDTALNWKVTLHTLKLKNVSVDLQMPLDSMGLKAHIGDAEIADAAADLKHQFYGWRKFLLTGTSVNYDTGGPGSAIGFDPSHIALRDIRLGIDSVMYYGRDMNAVIREFSMYERSGLSVTSLTGRLFADSTVIRIPSLKLLTPHSEMNLTAQTYWELINIPTTGRLTARFNARIGKQDVLLFAGGLPEAFKEAYPFRPLVIHAGTEGNLKQMQISRFTAELPGAFSLSGGGEFWSLTDSVKRNGSMDFEMHTQNLNFLTGLADIAPDGSIIVPDSMHLAARLGMEGAQCTAALKLKEKEGALNLDAAYNLATEAYHADLAINNLQVHHFLPKDSIYTLTAKMSAKGQGVDVASRKTVAALNASLEKLQYGHWDISGVDVHAGLKSSVATVRLASDNVLLKMQGNADMRLDRSYLDGALDLNVE</sequence>